<reference evidence="1 2" key="2">
    <citation type="submission" date="2018-03" db="EMBL/GenBank/DDBJ databases">
        <title>The ancient ancestry and fast evolution of plastids.</title>
        <authorList>
            <person name="Moore K.R."/>
            <person name="Magnabosco C."/>
            <person name="Momper L."/>
            <person name="Gold D.A."/>
            <person name="Bosak T."/>
            <person name="Fournier G.P."/>
        </authorList>
    </citation>
    <scope>NUCLEOTIDE SEQUENCE [LARGE SCALE GENOMIC DNA]</scope>
    <source>
        <strain evidence="1 2">ULC18</strain>
    </source>
</reference>
<dbReference type="OrthoDB" id="517619at2"/>
<evidence type="ECO:0000313" key="2">
    <source>
        <dbReference type="Proteomes" id="UP000239576"/>
    </source>
</evidence>
<sequence>MGHIPDQVAVEGALGFQGLQNEFVNIHLPPKKPRGKALTEQQKQQNKAFSAQQVVYEHAHAGMKRDGAVSAIYRHRVPDSDDHLMLTAAGLWNFYLEAA</sequence>
<dbReference type="Proteomes" id="UP000239576">
    <property type="component" value="Unassembled WGS sequence"/>
</dbReference>
<comment type="caution">
    <text evidence="1">The sequence shown here is derived from an EMBL/GenBank/DDBJ whole genome shotgun (WGS) entry which is preliminary data.</text>
</comment>
<protein>
    <submittedName>
        <fullName evidence="1">Transposase</fullName>
    </submittedName>
</protein>
<organism evidence="1 2">
    <name type="scientific">Stenomitos frigidus ULC18</name>
    <dbReference type="NCBI Taxonomy" id="2107698"/>
    <lineage>
        <taxon>Bacteria</taxon>
        <taxon>Bacillati</taxon>
        <taxon>Cyanobacteriota</taxon>
        <taxon>Cyanophyceae</taxon>
        <taxon>Leptolyngbyales</taxon>
        <taxon>Leptolyngbyaceae</taxon>
        <taxon>Stenomitos</taxon>
    </lineage>
</organism>
<reference evidence="2" key="1">
    <citation type="submission" date="2018-02" db="EMBL/GenBank/DDBJ databases">
        <authorList>
            <person name="Moore K."/>
            <person name="Momper L."/>
        </authorList>
    </citation>
    <scope>NUCLEOTIDE SEQUENCE [LARGE SCALE GENOMIC DNA]</scope>
    <source>
        <strain evidence="2">ULC18</strain>
    </source>
</reference>
<dbReference type="AlphaFoldDB" id="A0A2T1EHK7"/>
<accession>A0A2T1EHK7</accession>
<gene>
    <name evidence="1" type="ORF">C7B82_06120</name>
</gene>
<dbReference type="EMBL" id="PVWK01000029">
    <property type="protein sequence ID" value="PSB32219.1"/>
    <property type="molecule type" value="Genomic_DNA"/>
</dbReference>
<keyword evidence="2" id="KW-1185">Reference proteome</keyword>
<proteinExistence type="predicted"/>
<name>A0A2T1EHK7_9CYAN</name>
<evidence type="ECO:0000313" key="1">
    <source>
        <dbReference type="EMBL" id="PSB32219.1"/>
    </source>
</evidence>